<reference evidence="1" key="1">
    <citation type="submission" date="2023-10" db="EMBL/GenBank/DDBJ databases">
        <authorList>
            <person name="Noh H."/>
        </authorList>
    </citation>
    <scope>NUCLEOTIDE SEQUENCE</scope>
    <source>
        <strain evidence="1">DUCC4014</strain>
    </source>
</reference>
<sequence>MSTQAQLIEQGLTLTEPQREAHDAHHGLTAQHYLAHPPHGITHAEMIHFLTGHIPSVATFTEAWAYAPLPAVAMYLTRGYLSADSKFHLEAAVNAYNLAVRNSTGRSNYLGPAEPSFLDTEVRRECLPLLLPQPRPGAPAPRSAAVPRSDECIVATMSWVFGRPCTPHDVAYLRANCPPLYGYVAVRAQALMYHALTDSLRRSGRQWLHWVVDLLGSVVHQAGEESAATTVGSKRRRLEEAPAPRGVGVAEDAQFAVHPFDFYAMQRCITEAEVTPSSTS</sequence>
<protein>
    <submittedName>
        <fullName evidence="1">Uncharacterized protein</fullName>
    </submittedName>
</protein>
<keyword evidence="2" id="KW-1185">Reference proteome</keyword>
<evidence type="ECO:0000313" key="1">
    <source>
        <dbReference type="EMBL" id="WOO81645.1"/>
    </source>
</evidence>
<name>A0AAF1BL12_9TREE</name>
<dbReference type="Proteomes" id="UP000827549">
    <property type="component" value="Chromosome 3"/>
</dbReference>
<dbReference type="AlphaFoldDB" id="A0AAF1BL12"/>
<dbReference type="EMBL" id="CP086716">
    <property type="protein sequence ID" value="WOO81645.1"/>
    <property type="molecule type" value="Genomic_DNA"/>
</dbReference>
<gene>
    <name evidence="1" type="ORF">LOC62_03G005168</name>
</gene>
<dbReference type="RefSeq" id="XP_062627677.1">
    <property type="nucleotide sequence ID" value="XM_062771693.1"/>
</dbReference>
<proteinExistence type="predicted"/>
<accession>A0AAF1BL12</accession>
<evidence type="ECO:0000313" key="2">
    <source>
        <dbReference type="Proteomes" id="UP000827549"/>
    </source>
</evidence>
<organism evidence="1 2">
    <name type="scientific">Vanrija pseudolonga</name>
    <dbReference type="NCBI Taxonomy" id="143232"/>
    <lineage>
        <taxon>Eukaryota</taxon>
        <taxon>Fungi</taxon>
        <taxon>Dikarya</taxon>
        <taxon>Basidiomycota</taxon>
        <taxon>Agaricomycotina</taxon>
        <taxon>Tremellomycetes</taxon>
        <taxon>Trichosporonales</taxon>
        <taxon>Trichosporonaceae</taxon>
        <taxon>Vanrija</taxon>
    </lineage>
</organism>
<dbReference type="GeneID" id="87808398"/>